<name>A0A5B8UE09_9BACT</name>
<protein>
    <recommendedName>
        <fullName evidence="4">CcoQ/FixQ family Cbb3-type cytochrome c oxidase assembly chaperone</fullName>
    </recommendedName>
</protein>
<proteinExistence type="predicted"/>
<dbReference type="AlphaFoldDB" id="A0A5B8UE09"/>
<evidence type="ECO:0000313" key="2">
    <source>
        <dbReference type="EMBL" id="QEC54804.1"/>
    </source>
</evidence>
<evidence type="ECO:0000256" key="1">
    <source>
        <dbReference type="SAM" id="Phobius"/>
    </source>
</evidence>
<reference evidence="2 3" key="1">
    <citation type="journal article" date="2015" name="Int. J. Syst. Evol. Microbiol.">
        <title>Flavisolibacter ginsenosidimutans sp. nov., with ginsenoside-converting activity isolated from soil used for cultivating ginseng.</title>
        <authorList>
            <person name="Zhao Y."/>
            <person name="Liu Q."/>
            <person name="Kang M.S."/>
            <person name="Jin F."/>
            <person name="Yu H."/>
            <person name="Im W.T."/>
        </authorList>
    </citation>
    <scope>NUCLEOTIDE SEQUENCE [LARGE SCALE GENOMIC DNA]</scope>
    <source>
        <strain evidence="2 3">Gsoil 636</strain>
    </source>
</reference>
<keyword evidence="1" id="KW-0812">Transmembrane</keyword>
<keyword evidence="1" id="KW-0472">Membrane</keyword>
<keyword evidence="3" id="KW-1185">Reference proteome</keyword>
<accession>A0A5B8UE09</accession>
<evidence type="ECO:0008006" key="4">
    <source>
        <dbReference type="Google" id="ProtNLM"/>
    </source>
</evidence>
<organism evidence="2 3">
    <name type="scientific">Flavisolibacter ginsenosidimutans</name>
    <dbReference type="NCBI Taxonomy" id="661481"/>
    <lineage>
        <taxon>Bacteria</taxon>
        <taxon>Pseudomonadati</taxon>
        <taxon>Bacteroidota</taxon>
        <taxon>Chitinophagia</taxon>
        <taxon>Chitinophagales</taxon>
        <taxon>Chitinophagaceae</taxon>
        <taxon>Flavisolibacter</taxon>
    </lineage>
</organism>
<sequence length="69" mass="8100">MLKYIKQYADSIKGVDVYPIISLFIFVLFFIAVIYYVKKMDKSRVNQMKHLPLDLEPENNSSFIPVKQA</sequence>
<evidence type="ECO:0000313" key="3">
    <source>
        <dbReference type="Proteomes" id="UP000321204"/>
    </source>
</evidence>
<gene>
    <name evidence="2" type="ORF">FSB75_02435</name>
</gene>
<dbReference type="OrthoDB" id="965798at2"/>
<dbReference type="EMBL" id="CP042433">
    <property type="protein sequence ID" value="QEC54804.1"/>
    <property type="molecule type" value="Genomic_DNA"/>
</dbReference>
<dbReference type="KEGG" id="fgg:FSB75_02435"/>
<dbReference type="RefSeq" id="WP_146782222.1">
    <property type="nucleotide sequence ID" value="NZ_BAABIO010000006.1"/>
</dbReference>
<dbReference type="Proteomes" id="UP000321204">
    <property type="component" value="Chromosome"/>
</dbReference>
<feature type="transmembrane region" description="Helical" evidence="1">
    <location>
        <begin position="17"/>
        <end position="37"/>
    </location>
</feature>
<keyword evidence="1" id="KW-1133">Transmembrane helix</keyword>